<evidence type="ECO:0000256" key="4">
    <source>
        <dbReference type="ARBA" id="ARBA00023319"/>
    </source>
</evidence>
<dbReference type="PANTHER" id="PTHR23267">
    <property type="entry name" value="IMMUNOGLOBULIN LIGHT CHAIN"/>
    <property type="match status" value="1"/>
</dbReference>
<dbReference type="PROSITE" id="PS50835">
    <property type="entry name" value="IG_LIKE"/>
    <property type="match status" value="1"/>
</dbReference>
<evidence type="ECO:0000256" key="6">
    <source>
        <dbReference type="SAM" id="MobiDB-lite"/>
    </source>
</evidence>
<evidence type="ECO:0000256" key="2">
    <source>
        <dbReference type="ARBA" id="ARBA00022729"/>
    </source>
</evidence>
<reference evidence="9" key="1">
    <citation type="submission" date="2023-09" db="UniProtKB">
        <authorList>
            <consortium name="Ensembl"/>
        </authorList>
    </citation>
    <scope>IDENTIFICATION</scope>
</reference>
<feature type="compositionally biased region" description="Acidic residues" evidence="6">
    <location>
        <begin position="131"/>
        <end position="143"/>
    </location>
</feature>
<dbReference type="InterPro" id="IPR003599">
    <property type="entry name" value="Ig_sub"/>
</dbReference>
<comment type="function">
    <text evidence="5">Associates with the Ig-mu chain to form a molecular complex that is expressed on the surface of pre-B-cells. This complex presumably regulates Ig gene rearrangements in the early steps of B-cell differentiation.</text>
</comment>
<evidence type="ECO:0000256" key="3">
    <source>
        <dbReference type="ARBA" id="ARBA00023157"/>
    </source>
</evidence>
<accession>A0A8C0W510</accession>
<dbReference type="InterPro" id="IPR036179">
    <property type="entry name" value="Ig-like_dom_sf"/>
</dbReference>
<evidence type="ECO:0000256" key="5">
    <source>
        <dbReference type="ARBA" id="ARBA00057887"/>
    </source>
</evidence>
<keyword evidence="4" id="KW-0393">Immunoglobulin domain</keyword>
<dbReference type="AlphaFoldDB" id="A0A8C0W510"/>
<organism evidence="9">
    <name type="scientific">Castor canadensis</name>
    <name type="common">American beaver</name>
    <dbReference type="NCBI Taxonomy" id="51338"/>
    <lineage>
        <taxon>Eukaryota</taxon>
        <taxon>Metazoa</taxon>
        <taxon>Chordata</taxon>
        <taxon>Craniata</taxon>
        <taxon>Vertebrata</taxon>
        <taxon>Euteleostomi</taxon>
        <taxon>Mammalia</taxon>
        <taxon>Eutheria</taxon>
        <taxon>Euarchontoglires</taxon>
        <taxon>Glires</taxon>
        <taxon>Rodentia</taxon>
        <taxon>Castorimorpha</taxon>
        <taxon>Castoridae</taxon>
        <taxon>Castor</taxon>
    </lineage>
</organism>
<feature type="region of interest" description="Disordered" evidence="6">
    <location>
        <begin position="131"/>
        <end position="155"/>
    </location>
</feature>
<protein>
    <recommendedName>
        <fullName evidence="8">Ig-like domain-containing protein</fullName>
    </recommendedName>
</protein>
<dbReference type="GO" id="GO:0042100">
    <property type="term" value="P:B cell proliferation"/>
    <property type="evidence" value="ECO:0007669"/>
    <property type="project" value="UniProtKB-ARBA"/>
</dbReference>
<evidence type="ECO:0000259" key="8">
    <source>
        <dbReference type="PROSITE" id="PS50835"/>
    </source>
</evidence>
<dbReference type="InterPro" id="IPR050150">
    <property type="entry name" value="IgV_Light_Chain"/>
</dbReference>
<dbReference type="Ensembl" id="ENSCCNT00000006496.1">
    <property type="protein sequence ID" value="ENSCCNP00000004938.1"/>
    <property type="gene ID" value="ENSCCNG00000005249.1"/>
</dbReference>
<comment type="similarity">
    <text evidence="1">Belongs to the immunoglobulin superfamily.</text>
</comment>
<sequence length="155" mass="17297">MSLLFLPVLTTNYYLIFPLSGSWAQSPVLTQMSSVSAFLGSSARLNCTLSSGFEVPGYHISWYQQKTESMPQFLLRYYSDSDKYQGPGVPSRFSGSKDASASAGILLISGLQPEDEADYYCATYHGNTEIEEEEGKEEWEEESESPKIHNIPRIS</sequence>
<dbReference type="InterPro" id="IPR007110">
    <property type="entry name" value="Ig-like_dom"/>
</dbReference>
<keyword evidence="3" id="KW-1015">Disulfide bond</keyword>
<dbReference type="Gene3D" id="2.60.40.10">
    <property type="entry name" value="Immunoglobulins"/>
    <property type="match status" value="1"/>
</dbReference>
<feature type="chain" id="PRO_5034805400" description="Ig-like domain-containing protein" evidence="7">
    <location>
        <begin position="25"/>
        <end position="155"/>
    </location>
</feature>
<evidence type="ECO:0000256" key="7">
    <source>
        <dbReference type="SAM" id="SignalP"/>
    </source>
</evidence>
<evidence type="ECO:0000256" key="1">
    <source>
        <dbReference type="ARBA" id="ARBA00008637"/>
    </source>
</evidence>
<dbReference type="SUPFAM" id="SSF48726">
    <property type="entry name" value="Immunoglobulin"/>
    <property type="match status" value="1"/>
</dbReference>
<dbReference type="SMART" id="SM00409">
    <property type="entry name" value="IG"/>
    <property type="match status" value="1"/>
</dbReference>
<name>A0A8C0W510_CASCN</name>
<evidence type="ECO:0000313" key="9">
    <source>
        <dbReference type="Ensembl" id="ENSCCNP00000004938.1"/>
    </source>
</evidence>
<dbReference type="SMART" id="SM00406">
    <property type="entry name" value="IGv"/>
    <property type="match status" value="1"/>
</dbReference>
<keyword evidence="2 7" id="KW-0732">Signal</keyword>
<dbReference type="Pfam" id="PF07686">
    <property type="entry name" value="V-set"/>
    <property type="match status" value="1"/>
</dbReference>
<dbReference type="InterPro" id="IPR013106">
    <property type="entry name" value="Ig_V-set"/>
</dbReference>
<dbReference type="FunFam" id="2.60.40.10:FF:000721">
    <property type="entry name" value="Immunoglobulin lambda variable 5-45"/>
    <property type="match status" value="1"/>
</dbReference>
<feature type="signal peptide" evidence="7">
    <location>
        <begin position="1"/>
        <end position="24"/>
    </location>
</feature>
<dbReference type="InterPro" id="IPR013783">
    <property type="entry name" value="Ig-like_fold"/>
</dbReference>
<feature type="domain" description="Ig-like" evidence="8">
    <location>
        <begin position="27"/>
        <end position="137"/>
    </location>
</feature>
<proteinExistence type="inferred from homology"/>